<feature type="region of interest" description="C-terminal hotdog fold" evidence="8">
    <location>
        <begin position="1128"/>
        <end position="1277"/>
    </location>
</feature>
<dbReference type="SMART" id="SM00822">
    <property type="entry name" value="PKS_KR"/>
    <property type="match status" value="1"/>
</dbReference>
<protein>
    <submittedName>
        <fullName evidence="12">Uncharacterized protein</fullName>
    </submittedName>
</protein>
<dbReference type="SUPFAM" id="SSF53335">
    <property type="entry name" value="S-adenosyl-L-methionine-dependent methyltransferases"/>
    <property type="match status" value="1"/>
</dbReference>
<dbReference type="GO" id="GO:0016491">
    <property type="term" value="F:oxidoreductase activity"/>
    <property type="evidence" value="ECO:0007669"/>
    <property type="project" value="UniProtKB-KW"/>
</dbReference>
<evidence type="ECO:0000256" key="7">
    <source>
        <dbReference type="ARBA" id="ARBA00023315"/>
    </source>
</evidence>
<evidence type="ECO:0000259" key="10">
    <source>
        <dbReference type="PROSITE" id="PS52004"/>
    </source>
</evidence>
<dbReference type="InterPro" id="IPR014031">
    <property type="entry name" value="Ketoacyl_synth_C"/>
</dbReference>
<dbReference type="SUPFAM" id="SSF53901">
    <property type="entry name" value="Thiolase-like"/>
    <property type="match status" value="1"/>
</dbReference>
<dbReference type="GO" id="GO:1901336">
    <property type="term" value="P:lactone biosynthetic process"/>
    <property type="evidence" value="ECO:0007669"/>
    <property type="project" value="UniProtKB-ARBA"/>
</dbReference>
<dbReference type="InterPro" id="IPR056501">
    <property type="entry name" value="NAD-bd_HRPKS_sdrA"/>
</dbReference>
<feature type="domain" description="Ketosynthase family 3 (KS3)" evidence="10">
    <location>
        <begin position="2"/>
        <end position="427"/>
    </location>
</feature>
<dbReference type="InterPro" id="IPR020843">
    <property type="entry name" value="ER"/>
</dbReference>
<accession>A0A4Z0YUC0</accession>
<dbReference type="SUPFAM" id="SSF47336">
    <property type="entry name" value="ACP-like"/>
    <property type="match status" value="1"/>
</dbReference>
<dbReference type="InterPro" id="IPR042104">
    <property type="entry name" value="PKS_dehydratase_sf"/>
</dbReference>
<comment type="caution">
    <text evidence="12">The sequence shown here is derived from an EMBL/GenBank/DDBJ whole genome shotgun (WGS) entry which is preliminary data.</text>
</comment>
<dbReference type="FunFam" id="3.40.50.720:FF:000209">
    <property type="entry name" value="Polyketide synthase Pks12"/>
    <property type="match status" value="1"/>
</dbReference>
<dbReference type="InterPro" id="IPR020806">
    <property type="entry name" value="PKS_PP-bd"/>
</dbReference>
<evidence type="ECO:0000256" key="3">
    <source>
        <dbReference type="ARBA" id="ARBA00022679"/>
    </source>
</evidence>
<dbReference type="Gene3D" id="3.40.47.10">
    <property type="match status" value="1"/>
</dbReference>
<dbReference type="PROSITE" id="PS50075">
    <property type="entry name" value="CARRIER"/>
    <property type="match status" value="1"/>
</dbReference>
<dbReference type="SMART" id="SM00823">
    <property type="entry name" value="PKS_PP"/>
    <property type="match status" value="1"/>
</dbReference>
<keyword evidence="4" id="KW-0521">NADP</keyword>
<dbReference type="Pfam" id="PF16197">
    <property type="entry name" value="KAsynt_C_assoc"/>
    <property type="match status" value="1"/>
</dbReference>
<gene>
    <name evidence="12" type="ORF">E0Z10_g779</name>
</gene>
<dbReference type="GO" id="GO:0006633">
    <property type="term" value="P:fatty acid biosynthetic process"/>
    <property type="evidence" value="ECO:0007669"/>
    <property type="project" value="TreeGrafter"/>
</dbReference>
<evidence type="ECO:0000256" key="6">
    <source>
        <dbReference type="ARBA" id="ARBA00023268"/>
    </source>
</evidence>
<dbReference type="GO" id="GO:0031177">
    <property type="term" value="F:phosphopantetheine binding"/>
    <property type="evidence" value="ECO:0007669"/>
    <property type="project" value="InterPro"/>
</dbReference>
<dbReference type="InterPro" id="IPR020841">
    <property type="entry name" value="PKS_Beta-ketoAc_synthase_dom"/>
</dbReference>
<dbReference type="Gene3D" id="3.10.129.110">
    <property type="entry name" value="Polyketide synthase dehydratase"/>
    <property type="match status" value="1"/>
</dbReference>
<evidence type="ECO:0000256" key="8">
    <source>
        <dbReference type="PROSITE-ProRule" id="PRU01363"/>
    </source>
</evidence>
<keyword evidence="13" id="KW-1185">Reference proteome</keyword>
<dbReference type="SUPFAM" id="SSF55048">
    <property type="entry name" value="Probable ACP-binding domain of malonyl-CoA ACP transacylase"/>
    <property type="match status" value="1"/>
</dbReference>
<dbReference type="Gene3D" id="1.10.1200.10">
    <property type="entry name" value="ACP-like"/>
    <property type="match status" value="1"/>
</dbReference>
<dbReference type="Pfam" id="PF00698">
    <property type="entry name" value="Acyl_transf_1"/>
    <property type="match status" value="1"/>
</dbReference>
<dbReference type="Pfam" id="PF02801">
    <property type="entry name" value="Ketoacyl-synt_C"/>
    <property type="match status" value="1"/>
</dbReference>
<evidence type="ECO:0000256" key="1">
    <source>
        <dbReference type="ARBA" id="ARBA00022450"/>
    </source>
</evidence>
<dbReference type="Gene3D" id="3.40.50.150">
    <property type="entry name" value="Vaccinia Virus protein VP39"/>
    <property type="match status" value="1"/>
</dbReference>
<dbReference type="SUPFAM" id="SSF51735">
    <property type="entry name" value="NAD(P)-binding Rossmann-fold domains"/>
    <property type="match status" value="2"/>
</dbReference>
<dbReference type="InterPro" id="IPR049900">
    <property type="entry name" value="PKS_mFAS_DH"/>
</dbReference>
<dbReference type="Pfam" id="PF00109">
    <property type="entry name" value="ketoacyl-synt"/>
    <property type="match status" value="1"/>
</dbReference>
<dbReference type="CDD" id="cd05195">
    <property type="entry name" value="enoyl_red"/>
    <property type="match status" value="1"/>
</dbReference>
<dbReference type="GO" id="GO:0030639">
    <property type="term" value="P:polyketide biosynthetic process"/>
    <property type="evidence" value="ECO:0007669"/>
    <property type="project" value="UniProtKB-ARBA"/>
</dbReference>
<dbReference type="OrthoDB" id="329835at2759"/>
<dbReference type="InterPro" id="IPR014043">
    <property type="entry name" value="Acyl_transferase_dom"/>
</dbReference>
<feature type="active site" description="Proton donor; for dehydratase activity" evidence="8">
    <location>
        <position position="1188"/>
    </location>
</feature>
<feature type="active site" description="Proton acceptor; for dehydratase activity" evidence="8">
    <location>
        <position position="995"/>
    </location>
</feature>
<dbReference type="SMART" id="SM00829">
    <property type="entry name" value="PKS_ER"/>
    <property type="match status" value="1"/>
</dbReference>
<dbReference type="GO" id="GO:0004312">
    <property type="term" value="F:fatty acid synthase activity"/>
    <property type="evidence" value="ECO:0007669"/>
    <property type="project" value="TreeGrafter"/>
</dbReference>
<sequence length="2510" mass="275625">MENDIAIIGVSFKMPQEAVNEASLWEILEKKKNVMTEWPTSRVNLESFYDADPTRFNKLHNKGGHFLKQDPAVFDAPFFSITAKEAATMEPEHRLTLEASYRAFENAGMTIESLKGSRTAVFAASSSDGYYMMSARDTEGLVRPTISGWAKTMLANRVSWYFDLKGPSVHIDTACSGSMSALHMACETLQTRGASAALVAGANMILGPESAIMLANGGYLSPDSLCYSFDHRANGYGRGEGIVAIIIKPVVDAVRDGNMIRAVIRATGANQNGRTAIMTQPSADAQEQLIRDVYQKAGLGFESTHFYEAHGTGTVVGDPAEMRAVGRTFGSCRSSEEPIYVGSIKSNVGHLEGAAGLAGIVKSMLILEKGVITPNALFEKLNPGIDAERYHVTVPTKCIPWPTQGLRRISVNSFGFGGSNVHVVMDDAMNYLRSRGLMGNHCTVDNSVIRDQEPLAMTGEDNPAENLLHMVTKDGVSDILDKNRRSAEEVVLNGNVINSTCFSPASERLSRTNGVDLELKTMSVTSPSNIPSLQIDEIQPHSDASYRLLVWSAADEDTLKAMVEDYKSYWSSKTPGLAELDKLAFTLASRRSFMLWRSFAIVTLDPLLDRHLDACISPAAWVRASTGAKAAFVFTGQGAQYARMGLELIHYPVVRDVLKRIDSILHDLGCDWSVMDELHKGENINLPQYSQTLCTALQLALVELLKSFGVVPCAVIGHSSGEIAAAYATGGLSMASACKVAYYRGLIAERLVKSMKVPGAMLAANVPSHQVRSQLEAILPLDLSKEISVACINSPSNSTLSGPEHILYQVKAELDKAGIFAQLLNTGVPYHSQSMQVVADEYRELLGTLESCKDHGVTSIPMVSCISGEGISSPALLSDPQYWVDNMVSPVQFSKALSALVEGHLFCHGFQVSINSANGASTGPVGNSMFCVDCPEYPFNHSAVHWREPRLSRDCRLRESAPVDSLGARSSDWNPLEPRWRNFLSIESTTWTKDHVVLGSYLYPGTGMIIMALEAVKQVHSGSRNCITGYNVKKAQFMNPMVVGKTEEESTEVIVQLRRVQASYEKESLWSDVRIMTCIACRFTECFQAFIQVQYADEFGSEVDAGMEKQLWTERMVGDFERAVQTCNQTVDREAFYEHHNKAGNSYGETFQLLDDICWDGDVTASARIHLTSASHKTASLTHPAVLDCALQLLLAQSTNGLSDELSAFVPNKITDITGEFNLLHTIQWKPQLSMMSPREQQSMLGSRVPTKNKAPLTEFRTVLEPLLDRVLCATMAGLSREDQLRVPESLRKYVQWMQYRVTHVLATEAIKDKDTTSPDLEVQLQEVEGLYPPWKIFPAIARNLRSILVGETDPLPIAFETGLAEAFYTDIFQTSCDDNFRTLLDLLSHENPTLSILEVGAGTGGITSHILSTLKSFEASTGGMRFSEYVFTDISPSFFEGAQNKFQAFASRMAFKTLDLDKSPIEQGFGKMSYDVVIAGCVLHATRDVKKTLSNLRSLLKPGGHLLYLEVVVPENVITNFAFGVLPGWWSSVEKYRSLSPVITEHQWDLVLRDAGYSGNDIVLRDHESTADHIFSTMLSTRCEVSTGGDRAPDPRRLVIVQKQHDPAVLHLFNSVRDLDCHWKIELVGLEGVKDYQLSVQDVVVSMIECRDPFFNDISDTNYRALKDMLSRARNLLWITAARLESNYSPGFGIVQGFLRSIRSENAEKRIVSLAIEDELSDCNGSSPHPQAECVKKVLTTVFELGSDEVEYRVRDGQILTGRLSEEIDLNTRLRSLISPQLRYDAWGSGPPLKLITSTTGFLDTLEFVEDIREEDLGPYEVEIQLRACALNFRDVFVALGRFPGKGLGYDCAGVVTRVGSSCDWKSIKPGDRVCGGSIGCMRTYPRLHISTLAKIPETLSLEAAASFITPGMTAYHSLIKIARLQKRDKILIHSAAGATGQMAVRVAQMIGAEIFATVGLNTKKDFLVNEFGIPAENIFYSRDTTFARGIMRVTKGYGVDVVLNSLAGDSLRASWECMAPFGRFIEIGKTDVVENSGLPMAGFGRNVSFYAVDLHHIGVSTPELAADLFQEAFSLLFNGIISHPQPLNCYHAAEVEQAFRHLQGGRSTGRVVVLFDDSNVVQKRLLERTQWQFDPDASYVIVGGLGGLGRAISRWMVDKGARNLVLLSRSGARSSAAAELVSKLREQGVTVAAPKCDAASAASLSAALKGCVAMPPIKGCINAAMALHDALFDNMTYSQWQETLNSKVQTSWNLHRLLPDSLDFFILLSSLSGVYGSISQSNYAAGCAFQDALARYRMGRGQTAVSLDLGWMRNIGVVAETVAYQENRLIVYNMMPIDDTELMALLDLYCNPIAFSPKQYNQLLVGPITPAQCLRRGLEISPLALRPLFASFSMLISENENSPAAEAGLLPNFGTLFRQAAGAEERAAVVIQGLTGRLARAMAISISDVVSSRHLSDYGVDSLMAMELRNWISRDFGAHLAVFDIMGTTTISAIGGLVEERSEIVRDR</sequence>
<dbReference type="InterPro" id="IPR016039">
    <property type="entry name" value="Thiolase-like"/>
</dbReference>
<evidence type="ECO:0000256" key="4">
    <source>
        <dbReference type="ARBA" id="ARBA00022857"/>
    </source>
</evidence>
<dbReference type="InterPro" id="IPR050091">
    <property type="entry name" value="PKS_NRPS_Biosynth_Enz"/>
</dbReference>
<dbReference type="Pfam" id="PF08240">
    <property type="entry name" value="ADH_N"/>
    <property type="match status" value="1"/>
</dbReference>
<dbReference type="InterPro" id="IPR013968">
    <property type="entry name" value="PKS_KR"/>
</dbReference>
<keyword evidence="3" id="KW-0808">Transferase</keyword>
<keyword evidence="2" id="KW-0597">Phosphoprotein</keyword>
<dbReference type="InterPro" id="IPR009081">
    <property type="entry name" value="PP-bd_ACP"/>
</dbReference>
<dbReference type="InterPro" id="IPR036291">
    <property type="entry name" value="NAD(P)-bd_dom_sf"/>
</dbReference>
<dbReference type="Pfam" id="PF08242">
    <property type="entry name" value="Methyltransf_12"/>
    <property type="match status" value="1"/>
</dbReference>
<dbReference type="CDD" id="cd00833">
    <property type="entry name" value="PKS"/>
    <property type="match status" value="1"/>
</dbReference>
<dbReference type="Pfam" id="PF23297">
    <property type="entry name" value="ACP_SdgA_C"/>
    <property type="match status" value="1"/>
</dbReference>
<evidence type="ECO:0000313" key="12">
    <source>
        <dbReference type="EMBL" id="TGJ87999.1"/>
    </source>
</evidence>
<dbReference type="InterPro" id="IPR011032">
    <property type="entry name" value="GroES-like_sf"/>
</dbReference>
<dbReference type="EMBL" id="SKBN01000007">
    <property type="protein sequence ID" value="TGJ87999.1"/>
    <property type="molecule type" value="Genomic_DNA"/>
</dbReference>
<dbReference type="InterPro" id="IPR013217">
    <property type="entry name" value="Methyltransf_12"/>
</dbReference>
<dbReference type="SMART" id="SM00825">
    <property type="entry name" value="PKS_KS"/>
    <property type="match status" value="1"/>
</dbReference>
<dbReference type="PROSITE" id="PS52004">
    <property type="entry name" value="KS3_2"/>
    <property type="match status" value="1"/>
</dbReference>
<dbReference type="PANTHER" id="PTHR43775">
    <property type="entry name" value="FATTY ACID SYNTHASE"/>
    <property type="match status" value="1"/>
</dbReference>
<dbReference type="InterPro" id="IPR057326">
    <property type="entry name" value="KR_dom"/>
</dbReference>
<dbReference type="Pfam" id="PF13602">
    <property type="entry name" value="ADH_zinc_N_2"/>
    <property type="match status" value="1"/>
</dbReference>
<dbReference type="InterPro" id="IPR036736">
    <property type="entry name" value="ACP-like_sf"/>
</dbReference>
<dbReference type="Proteomes" id="UP000297716">
    <property type="component" value="Unassembled WGS sequence"/>
</dbReference>
<dbReference type="InterPro" id="IPR016036">
    <property type="entry name" value="Malonyl_transacylase_ACP-bd"/>
</dbReference>
<reference evidence="12 13" key="1">
    <citation type="submission" date="2019-03" db="EMBL/GenBank/DDBJ databases">
        <title>Draft genome sequence of Xylaria hypoxylon DSM 108379, a ubiquitous saprotrophic-parasitic fungi on hardwood.</title>
        <authorList>
            <person name="Buettner E."/>
            <person name="Leonhardt S."/>
            <person name="Gebauer A.M."/>
            <person name="Liers C."/>
            <person name="Hofrichter M."/>
            <person name="Kellner H."/>
        </authorList>
    </citation>
    <scope>NUCLEOTIDE SEQUENCE [LARGE SCALE GENOMIC DNA]</scope>
    <source>
        <strain evidence="12 13">DSM 108379</strain>
    </source>
</reference>
<evidence type="ECO:0000313" key="13">
    <source>
        <dbReference type="Proteomes" id="UP000297716"/>
    </source>
</evidence>
<evidence type="ECO:0000259" key="9">
    <source>
        <dbReference type="PROSITE" id="PS50075"/>
    </source>
</evidence>
<proteinExistence type="predicted"/>
<keyword evidence="1" id="KW-0596">Phosphopantetheine</keyword>
<dbReference type="Pfam" id="PF23114">
    <property type="entry name" value="NAD-bd_HRPKS_sdrA"/>
    <property type="match status" value="1"/>
</dbReference>
<dbReference type="InterPro" id="IPR032821">
    <property type="entry name" value="PKS_assoc"/>
</dbReference>
<dbReference type="SMART" id="SM00827">
    <property type="entry name" value="PKS_AT"/>
    <property type="match status" value="1"/>
</dbReference>
<evidence type="ECO:0000256" key="5">
    <source>
        <dbReference type="ARBA" id="ARBA00023002"/>
    </source>
</evidence>
<dbReference type="Gene3D" id="3.40.50.720">
    <property type="entry name" value="NAD(P)-binding Rossmann-like Domain"/>
    <property type="match status" value="1"/>
</dbReference>
<dbReference type="InterPro" id="IPR020807">
    <property type="entry name" value="PKS_DH"/>
</dbReference>
<dbReference type="Gene3D" id="3.90.180.10">
    <property type="entry name" value="Medium-chain alcohol dehydrogenases, catalytic domain"/>
    <property type="match status" value="1"/>
</dbReference>
<dbReference type="SMART" id="SM00826">
    <property type="entry name" value="PKS_DH"/>
    <property type="match status" value="1"/>
</dbReference>
<dbReference type="Pfam" id="PF21089">
    <property type="entry name" value="PKS_DH_N"/>
    <property type="match status" value="1"/>
</dbReference>
<dbReference type="InterPro" id="IPR006162">
    <property type="entry name" value="Ppantetheine_attach_site"/>
</dbReference>
<keyword evidence="7" id="KW-0012">Acyltransferase</keyword>
<evidence type="ECO:0000259" key="11">
    <source>
        <dbReference type="PROSITE" id="PS52019"/>
    </source>
</evidence>
<feature type="domain" description="Carrier" evidence="9">
    <location>
        <begin position="2423"/>
        <end position="2504"/>
    </location>
</feature>
<dbReference type="InterPro" id="IPR049552">
    <property type="entry name" value="PKS_DH_N"/>
</dbReference>
<dbReference type="InterPro" id="IPR016035">
    <property type="entry name" value="Acyl_Trfase/lysoPLipase"/>
</dbReference>
<feature type="region of interest" description="N-terminal hotdog fold" evidence="8">
    <location>
        <begin position="963"/>
        <end position="1110"/>
    </location>
</feature>
<dbReference type="SUPFAM" id="SSF52151">
    <property type="entry name" value="FabD/lysophospholipase-like"/>
    <property type="match status" value="1"/>
</dbReference>
<dbReference type="InterPro" id="IPR014030">
    <property type="entry name" value="Ketoacyl_synth_N"/>
</dbReference>
<dbReference type="SUPFAM" id="SSF50129">
    <property type="entry name" value="GroES-like"/>
    <property type="match status" value="1"/>
</dbReference>
<dbReference type="PROSITE" id="PS52019">
    <property type="entry name" value="PKS_MFAS_DH"/>
    <property type="match status" value="1"/>
</dbReference>
<dbReference type="Pfam" id="PF08659">
    <property type="entry name" value="KR"/>
    <property type="match status" value="1"/>
</dbReference>
<dbReference type="InterPro" id="IPR029063">
    <property type="entry name" value="SAM-dependent_MTases_sf"/>
</dbReference>
<name>A0A4Z0YUC0_9PEZI</name>
<keyword evidence="5" id="KW-0560">Oxidoreductase</keyword>
<dbReference type="InterPro" id="IPR001227">
    <property type="entry name" value="Ac_transferase_dom_sf"/>
</dbReference>
<dbReference type="Gene3D" id="3.40.366.10">
    <property type="entry name" value="Malonyl-Coenzyme A Acyl Carrier Protein, domain 2"/>
    <property type="match status" value="1"/>
</dbReference>
<dbReference type="PANTHER" id="PTHR43775:SF29">
    <property type="entry name" value="ASPERFURANONE POLYKETIDE SYNTHASE AFOG-RELATED"/>
    <property type="match status" value="1"/>
</dbReference>
<dbReference type="STRING" id="37992.A0A4Z0YUC0"/>
<dbReference type="InterPro" id="IPR049551">
    <property type="entry name" value="PKS_DH_C"/>
</dbReference>
<dbReference type="InterPro" id="IPR013154">
    <property type="entry name" value="ADH-like_N"/>
</dbReference>
<dbReference type="PROSITE" id="PS00012">
    <property type="entry name" value="PHOSPHOPANTETHEINE"/>
    <property type="match status" value="1"/>
</dbReference>
<evidence type="ECO:0000256" key="2">
    <source>
        <dbReference type="ARBA" id="ARBA00022553"/>
    </source>
</evidence>
<organism evidence="12 13">
    <name type="scientific">Xylaria hypoxylon</name>
    <dbReference type="NCBI Taxonomy" id="37992"/>
    <lineage>
        <taxon>Eukaryota</taxon>
        <taxon>Fungi</taxon>
        <taxon>Dikarya</taxon>
        <taxon>Ascomycota</taxon>
        <taxon>Pezizomycotina</taxon>
        <taxon>Sordariomycetes</taxon>
        <taxon>Xylariomycetidae</taxon>
        <taxon>Xylariales</taxon>
        <taxon>Xylariaceae</taxon>
        <taxon>Xylaria</taxon>
    </lineage>
</organism>
<dbReference type="CDD" id="cd02440">
    <property type="entry name" value="AdoMet_MTases"/>
    <property type="match status" value="1"/>
</dbReference>
<dbReference type="Pfam" id="PF14765">
    <property type="entry name" value="PS-DH"/>
    <property type="match status" value="1"/>
</dbReference>
<feature type="domain" description="PKS/mFAS DH" evidence="11">
    <location>
        <begin position="963"/>
        <end position="1277"/>
    </location>
</feature>
<keyword evidence="6" id="KW-0511">Multifunctional enzyme</keyword>